<evidence type="ECO:0000256" key="3">
    <source>
        <dbReference type="ARBA" id="ARBA00022679"/>
    </source>
</evidence>
<feature type="domain" description="Aminotransferase class I/classII large" evidence="5">
    <location>
        <begin position="3"/>
        <end position="186"/>
    </location>
</feature>
<feature type="non-terminal residue" evidence="6">
    <location>
        <position position="1"/>
    </location>
</feature>
<sequence length="193" mass="22669">EKNIIDILQRAKGMVVVDECNYEYLGETVVNLIDKHENLIISRSFSKNFGLAGLRLGFAISNPQNIKKLAAFGQYFRVSRMAEKAAGKVLKYLDYYRKAWEKIKKVRDKFVRQINELGFSAYDSKANFILVEFKNKEETERVWKYLKEKGIYTLPGWENEFSGLDDQFIRFTIGEEWEMNRVVEVLSGYVKRH</sequence>
<evidence type="ECO:0000256" key="4">
    <source>
        <dbReference type="ARBA" id="ARBA00022898"/>
    </source>
</evidence>
<keyword evidence="4" id="KW-0663">Pyridoxal phosphate</keyword>
<comment type="caution">
    <text evidence="6">The sequence shown here is derived from an EMBL/GenBank/DDBJ whole genome shotgun (WGS) entry which is preliminary data.</text>
</comment>
<dbReference type="GO" id="GO:0030170">
    <property type="term" value="F:pyridoxal phosphate binding"/>
    <property type="evidence" value="ECO:0007669"/>
    <property type="project" value="InterPro"/>
</dbReference>
<keyword evidence="3" id="KW-0808">Transferase</keyword>
<dbReference type="Pfam" id="PF00155">
    <property type="entry name" value="Aminotran_1_2"/>
    <property type="match status" value="1"/>
</dbReference>
<name>X0VNP9_9ZZZZ</name>
<dbReference type="SUPFAM" id="SSF53383">
    <property type="entry name" value="PLP-dependent transferases"/>
    <property type="match status" value="1"/>
</dbReference>
<evidence type="ECO:0000256" key="2">
    <source>
        <dbReference type="ARBA" id="ARBA00022576"/>
    </source>
</evidence>
<accession>X0VNP9</accession>
<dbReference type="CDD" id="cd00609">
    <property type="entry name" value="AAT_like"/>
    <property type="match status" value="1"/>
</dbReference>
<dbReference type="InterPro" id="IPR004838">
    <property type="entry name" value="NHTrfase_class1_PyrdxlP-BS"/>
</dbReference>
<dbReference type="PROSITE" id="PS00105">
    <property type="entry name" value="AA_TRANSFER_CLASS_1"/>
    <property type="match status" value="1"/>
</dbReference>
<dbReference type="AlphaFoldDB" id="X0VNP9"/>
<dbReference type="InterPro" id="IPR015421">
    <property type="entry name" value="PyrdxlP-dep_Trfase_major"/>
</dbReference>
<organism evidence="6">
    <name type="scientific">marine sediment metagenome</name>
    <dbReference type="NCBI Taxonomy" id="412755"/>
    <lineage>
        <taxon>unclassified sequences</taxon>
        <taxon>metagenomes</taxon>
        <taxon>ecological metagenomes</taxon>
    </lineage>
</organism>
<dbReference type="GO" id="GO:0008483">
    <property type="term" value="F:transaminase activity"/>
    <property type="evidence" value="ECO:0007669"/>
    <property type="project" value="UniProtKB-KW"/>
</dbReference>
<dbReference type="InterPro" id="IPR015422">
    <property type="entry name" value="PyrdxlP-dep_Trfase_small"/>
</dbReference>
<dbReference type="InterPro" id="IPR015424">
    <property type="entry name" value="PyrdxlP-dep_Trfase"/>
</dbReference>
<dbReference type="EMBL" id="BARS01032919">
    <property type="protein sequence ID" value="GAG19979.1"/>
    <property type="molecule type" value="Genomic_DNA"/>
</dbReference>
<evidence type="ECO:0000313" key="6">
    <source>
        <dbReference type="EMBL" id="GAG19979.1"/>
    </source>
</evidence>
<evidence type="ECO:0000259" key="5">
    <source>
        <dbReference type="Pfam" id="PF00155"/>
    </source>
</evidence>
<evidence type="ECO:0000256" key="1">
    <source>
        <dbReference type="ARBA" id="ARBA00001933"/>
    </source>
</evidence>
<gene>
    <name evidence="6" type="ORF">S01H1_51039</name>
</gene>
<protein>
    <recommendedName>
        <fullName evidence="5">Aminotransferase class I/classII large domain-containing protein</fullName>
    </recommendedName>
</protein>
<dbReference type="PANTHER" id="PTHR42885:SF2">
    <property type="entry name" value="HISTIDINOL-PHOSPHATE AMINOTRANSFERASE"/>
    <property type="match status" value="1"/>
</dbReference>
<dbReference type="Gene3D" id="3.40.640.10">
    <property type="entry name" value="Type I PLP-dependent aspartate aminotransferase-like (Major domain)"/>
    <property type="match status" value="1"/>
</dbReference>
<keyword evidence="2" id="KW-0032">Aminotransferase</keyword>
<comment type="cofactor">
    <cofactor evidence="1">
        <name>pyridoxal 5'-phosphate</name>
        <dbReference type="ChEBI" id="CHEBI:597326"/>
    </cofactor>
</comment>
<proteinExistence type="predicted"/>
<dbReference type="PANTHER" id="PTHR42885">
    <property type="entry name" value="HISTIDINOL-PHOSPHATE AMINOTRANSFERASE-RELATED"/>
    <property type="match status" value="1"/>
</dbReference>
<dbReference type="InterPro" id="IPR004839">
    <property type="entry name" value="Aminotransferase_I/II_large"/>
</dbReference>
<dbReference type="Gene3D" id="3.90.1150.10">
    <property type="entry name" value="Aspartate Aminotransferase, domain 1"/>
    <property type="match status" value="1"/>
</dbReference>
<reference evidence="6" key="1">
    <citation type="journal article" date="2014" name="Front. Microbiol.">
        <title>High frequency of phylogenetically diverse reductive dehalogenase-homologous genes in deep subseafloor sedimentary metagenomes.</title>
        <authorList>
            <person name="Kawai M."/>
            <person name="Futagami T."/>
            <person name="Toyoda A."/>
            <person name="Takaki Y."/>
            <person name="Nishi S."/>
            <person name="Hori S."/>
            <person name="Arai W."/>
            <person name="Tsubouchi T."/>
            <person name="Morono Y."/>
            <person name="Uchiyama I."/>
            <person name="Ito T."/>
            <person name="Fujiyama A."/>
            <person name="Inagaki F."/>
            <person name="Takami H."/>
        </authorList>
    </citation>
    <scope>NUCLEOTIDE SEQUENCE</scope>
    <source>
        <strain evidence="6">Expedition CK06-06</strain>
    </source>
</reference>